<feature type="signal peptide" evidence="3">
    <location>
        <begin position="1"/>
        <end position="31"/>
    </location>
</feature>
<sequence>MKNVLRKPIAIALTTLVLAGQTGVSSMVAFAAEEANTNGTQGIQGRAGVTVNVGTATELRNAMTNASVTDIYITANITLPAANVQGKGSKHIYGQGYTVDFANGNIYGDYNSVNTAQDLTIRNAGTYGGFFGGTGYSENTYKDVHFTGATQIMFNAGYAKLTLEGNITVDSTVSEAIYASNVTVKSGADVNISSTKSAIYIEQNKVNALPSALTTEAGSSLLVHSKTGHAFFGARLAAAAVTFGGDANFISDATYAYYDEAAYYNQAASKALDLLPGSDTLILGGQSSKYTAFYGDLNIRDNAAIFIQAYSTTEAAAIFANKGLVAAPDANFRIVSASGNAIGGKVSSGTSKVVLQSTIGLSTWNLTTPSNSKPTNEYQFSKAEFSLLGWAPSVITASNVNSDSAAFNTSFNPNLVREIAYGSYSTLADKEKELVEAAETSVNDLFNNGDVNGTIKDTTDQAAIDKAQEAINKVTDPAKKADLQKNLDEAQKQLNDRDNAAAEKARQEAAEASVNDLFNNGDVEGTIKDTTDQAAIDKAQEAINKVTDPAKKADLQKNLDEAQKQLNDRDNAAAEKARQEAAETSVNDLFNNGDVEGTIKDTTDQAAIDKAQEAINKVTDSAKKAELQKELDKAQQQLNDRNSAAEAINGKGATYTLGDLYITGTYTGPATGMSIDVNGKRYYGGTAIDGTLKFYGLDKIFKVDDEVIINLYGADKQIKQSFPLQIVEPLQVNVVDYKVGDNYINATYNNSNVAKVGVVVDGKKYWGGDVANGKVKFYALDKISSADAVATMNFYDAENNLLATKKIKIAATYAGEVTTATLKLTDTNIRGTVTGDIKQVAISINGKMYYGGAVLADGTYRFYSLDKKITTTDEVIVYGYGPDNKKLSEKVVIISE</sequence>
<evidence type="ECO:0000259" key="4">
    <source>
        <dbReference type="Pfam" id="PF18449"/>
    </source>
</evidence>
<accession>A0A842CQ42</accession>
<dbReference type="InterPro" id="IPR054544">
    <property type="entry name" value="Pest_crys_Cry1Aa_dom-IV"/>
</dbReference>
<feature type="region of interest" description="Disordered" evidence="2">
    <location>
        <begin position="497"/>
        <end position="521"/>
    </location>
</feature>
<feature type="domain" description="Pesticidal crystal protein Cry1Aa" evidence="4">
    <location>
        <begin position="579"/>
        <end position="640"/>
    </location>
</feature>
<dbReference type="Pfam" id="PF18449">
    <property type="entry name" value="Endotoxin_C2"/>
    <property type="match status" value="3"/>
</dbReference>
<feature type="compositionally biased region" description="Basic and acidic residues" evidence="2">
    <location>
        <begin position="497"/>
        <end position="509"/>
    </location>
</feature>
<dbReference type="Proteomes" id="UP000546806">
    <property type="component" value="Unassembled WGS sequence"/>
</dbReference>
<comment type="caution">
    <text evidence="6">The sequence shown here is derived from an EMBL/GenBank/DDBJ whole genome shotgun (WGS) entry which is preliminary data.</text>
</comment>
<evidence type="ECO:0000256" key="1">
    <source>
        <dbReference type="SAM" id="Coils"/>
    </source>
</evidence>
<feature type="domain" description="Bacterial Ig" evidence="5">
    <location>
        <begin position="731"/>
        <end position="810"/>
    </location>
</feature>
<keyword evidence="1" id="KW-0175">Coiled coil</keyword>
<evidence type="ECO:0008006" key="8">
    <source>
        <dbReference type="Google" id="ProtNLM"/>
    </source>
</evidence>
<feature type="coiled-coil region" evidence="1">
    <location>
        <begin position="552"/>
        <end position="579"/>
    </location>
</feature>
<evidence type="ECO:0000256" key="2">
    <source>
        <dbReference type="SAM" id="MobiDB-lite"/>
    </source>
</evidence>
<name>A0A842CQ42_9LIST</name>
<feature type="domain" description="Bacterial Ig" evidence="5">
    <location>
        <begin position="815"/>
        <end position="895"/>
    </location>
</feature>
<feature type="domain" description="Bacterial Ig" evidence="5">
    <location>
        <begin position="653"/>
        <end position="717"/>
    </location>
</feature>
<reference evidence="6 7" key="1">
    <citation type="submission" date="2020-03" db="EMBL/GenBank/DDBJ databases">
        <title>Soil Listeria distribution.</title>
        <authorList>
            <person name="Liao J."/>
            <person name="Wiedmann M."/>
        </authorList>
    </citation>
    <scope>NUCLEOTIDE SEQUENCE [LARGE SCALE GENOMIC DNA]</scope>
    <source>
        <strain evidence="6 7">FSL L7-0435</strain>
    </source>
</reference>
<evidence type="ECO:0000256" key="3">
    <source>
        <dbReference type="SAM" id="SignalP"/>
    </source>
</evidence>
<feature type="coiled-coil region" evidence="1">
    <location>
        <begin position="608"/>
        <end position="644"/>
    </location>
</feature>
<evidence type="ECO:0000259" key="5">
    <source>
        <dbReference type="Pfam" id="PF20622"/>
    </source>
</evidence>
<dbReference type="InterPro" id="IPR046776">
    <property type="entry name" value="Pectate_lyase_5"/>
</dbReference>
<feature type="domain" description="Pesticidal crystal protein Cry1Aa" evidence="4">
    <location>
        <begin position="507"/>
        <end position="568"/>
    </location>
</feature>
<feature type="chain" id="PRO_5032565504" description="Bacterial Ig domain-containing protein" evidence="3">
    <location>
        <begin position="32"/>
        <end position="896"/>
    </location>
</feature>
<gene>
    <name evidence="6" type="ORF">HCA78_03840</name>
</gene>
<dbReference type="Pfam" id="PF20585">
    <property type="entry name" value="Pectate_lyase_5"/>
    <property type="match status" value="1"/>
</dbReference>
<keyword evidence="3" id="KW-0732">Signal</keyword>
<evidence type="ECO:0000313" key="6">
    <source>
        <dbReference type="EMBL" id="MBC2002889.1"/>
    </source>
</evidence>
<dbReference type="AlphaFoldDB" id="A0A842CQ42"/>
<organism evidence="6 7">
    <name type="scientific">Listeria booriae</name>
    <dbReference type="NCBI Taxonomy" id="1552123"/>
    <lineage>
        <taxon>Bacteria</taxon>
        <taxon>Bacillati</taxon>
        <taxon>Bacillota</taxon>
        <taxon>Bacilli</taxon>
        <taxon>Bacillales</taxon>
        <taxon>Listeriaceae</taxon>
        <taxon>Listeria</taxon>
    </lineage>
</organism>
<dbReference type="InterPro" id="IPR046746">
    <property type="entry name" value="Big_15"/>
</dbReference>
<proteinExistence type="predicted"/>
<evidence type="ECO:0000313" key="7">
    <source>
        <dbReference type="Proteomes" id="UP000546806"/>
    </source>
</evidence>
<dbReference type="EMBL" id="JAARWW010000002">
    <property type="protein sequence ID" value="MBC2002889.1"/>
    <property type="molecule type" value="Genomic_DNA"/>
</dbReference>
<dbReference type="Pfam" id="PF20622">
    <property type="entry name" value="Big_15"/>
    <property type="match status" value="3"/>
</dbReference>
<protein>
    <recommendedName>
        <fullName evidence="8">Bacterial Ig domain-containing protein</fullName>
    </recommendedName>
</protein>
<feature type="domain" description="Pesticidal crystal protein Cry1Aa" evidence="4">
    <location>
        <begin position="436"/>
        <end position="496"/>
    </location>
</feature>
<dbReference type="RefSeq" id="WP_185532449.1">
    <property type="nucleotide sequence ID" value="NZ_JAARWW010000002.1"/>
</dbReference>